<sequence>MTNEEQNIEEESTEIDMFIPHVDHQKKDYGRGDQYDNIGEASLATIQTVSTKESEIYPHGKLLASVDVDGIGSYPTTREEKKQIPLQEQHNVVSHNIDFSAHMDKRNKDDDRNSKIKETAEEENVHQVFQQVARKADIYPKSM</sequence>
<name>A0A9Q1RH49_9SOLA</name>
<dbReference type="AlphaFoldDB" id="A0A9Q1RH49"/>
<accession>A0A9Q1RH49</accession>
<feature type="region of interest" description="Disordered" evidence="1">
    <location>
        <begin position="74"/>
        <end position="124"/>
    </location>
</feature>
<feature type="compositionally biased region" description="Acidic residues" evidence="1">
    <location>
        <begin position="1"/>
        <end position="14"/>
    </location>
</feature>
<proteinExistence type="predicted"/>
<organism evidence="2 3">
    <name type="scientific">Anisodus acutangulus</name>
    <dbReference type="NCBI Taxonomy" id="402998"/>
    <lineage>
        <taxon>Eukaryota</taxon>
        <taxon>Viridiplantae</taxon>
        <taxon>Streptophyta</taxon>
        <taxon>Embryophyta</taxon>
        <taxon>Tracheophyta</taxon>
        <taxon>Spermatophyta</taxon>
        <taxon>Magnoliopsida</taxon>
        <taxon>eudicotyledons</taxon>
        <taxon>Gunneridae</taxon>
        <taxon>Pentapetalae</taxon>
        <taxon>asterids</taxon>
        <taxon>lamiids</taxon>
        <taxon>Solanales</taxon>
        <taxon>Solanaceae</taxon>
        <taxon>Solanoideae</taxon>
        <taxon>Hyoscyameae</taxon>
        <taxon>Anisodus</taxon>
    </lineage>
</organism>
<gene>
    <name evidence="2" type="ORF">K7X08_029819</name>
</gene>
<feature type="compositionally biased region" description="Basic and acidic residues" evidence="1">
    <location>
        <begin position="21"/>
        <end position="33"/>
    </location>
</feature>
<dbReference type="EMBL" id="JAJAGQ010000008">
    <property type="protein sequence ID" value="KAJ8556428.1"/>
    <property type="molecule type" value="Genomic_DNA"/>
</dbReference>
<feature type="compositionally biased region" description="Basic and acidic residues" evidence="1">
    <location>
        <begin position="101"/>
        <end position="124"/>
    </location>
</feature>
<dbReference type="Proteomes" id="UP001152561">
    <property type="component" value="Unassembled WGS sequence"/>
</dbReference>
<comment type="caution">
    <text evidence="2">The sequence shown here is derived from an EMBL/GenBank/DDBJ whole genome shotgun (WGS) entry which is preliminary data.</text>
</comment>
<keyword evidence="3" id="KW-1185">Reference proteome</keyword>
<protein>
    <submittedName>
        <fullName evidence="2">Uncharacterized protein</fullName>
    </submittedName>
</protein>
<evidence type="ECO:0000313" key="2">
    <source>
        <dbReference type="EMBL" id="KAJ8556428.1"/>
    </source>
</evidence>
<feature type="region of interest" description="Disordered" evidence="1">
    <location>
        <begin position="1"/>
        <end position="33"/>
    </location>
</feature>
<evidence type="ECO:0000313" key="3">
    <source>
        <dbReference type="Proteomes" id="UP001152561"/>
    </source>
</evidence>
<reference evidence="3" key="1">
    <citation type="journal article" date="2023" name="Proc. Natl. Acad. Sci. U.S.A.">
        <title>Genomic and structural basis for evolution of tropane alkaloid biosynthesis.</title>
        <authorList>
            <person name="Wanga Y.-J."/>
            <person name="Taina T."/>
            <person name="Yua J.-Y."/>
            <person name="Lia J."/>
            <person name="Xua B."/>
            <person name="Chenc J."/>
            <person name="D'Auriad J.C."/>
            <person name="Huanga J.-P."/>
            <person name="Huanga S.-X."/>
        </authorList>
    </citation>
    <scope>NUCLEOTIDE SEQUENCE [LARGE SCALE GENOMIC DNA]</scope>
    <source>
        <strain evidence="3">cv. KIB-2019</strain>
    </source>
</reference>
<evidence type="ECO:0000256" key="1">
    <source>
        <dbReference type="SAM" id="MobiDB-lite"/>
    </source>
</evidence>